<dbReference type="SUPFAM" id="SSF53167">
    <property type="entry name" value="Purine and uridine phosphorylases"/>
    <property type="match status" value="1"/>
</dbReference>
<dbReference type="EMBL" id="KZ826112">
    <property type="protein sequence ID" value="PYH88252.1"/>
    <property type="molecule type" value="Genomic_DNA"/>
</dbReference>
<dbReference type="STRING" id="1448320.A0A319EAY9"/>
<dbReference type="GO" id="GO:0003824">
    <property type="term" value="F:catalytic activity"/>
    <property type="evidence" value="ECO:0007669"/>
    <property type="project" value="InterPro"/>
</dbReference>
<dbReference type="PANTHER" id="PTHR46082:SF6">
    <property type="entry name" value="AAA+ ATPASE DOMAIN-CONTAINING PROTEIN-RELATED"/>
    <property type="match status" value="1"/>
</dbReference>
<dbReference type="InterPro" id="IPR035994">
    <property type="entry name" value="Nucleoside_phosphorylase_sf"/>
</dbReference>
<evidence type="ECO:0000313" key="2">
    <source>
        <dbReference type="Proteomes" id="UP000247810"/>
    </source>
</evidence>
<dbReference type="Proteomes" id="UP000247810">
    <property type="component" value="Unassembled WGS sequence"/>
</dbReference>
<gene>
    <name evidence="1" type="ORF">BO71DRAFT_468737</name>
</gene>
<name>A0A319EAY9_9EURO</name>
<protein>
    <submittedName>
        <fullName evidence="1">Uncharacterized protein</fullName>
    </submittedName>
</protein>
<proteinExistence type="predicted"/>
<organism evidence="1 2">
    <name type="scientific">Aspergillus ellipticus CBS 707.79</name>
    <dbReference type="NCBI Taxonomy" id="1448320"/>
    <lineage>
        <taxon>Eukaryota</taxon>
        <taxon>Fungi</taxon>
        <taxon>Dikarya</taxon>
        <taxon>Ascomycota</taxon>
        <taxon>Pezizomycotina</taxon>
        <taxon>Eurotiomycetes</taxon>
        <taxon>Eurotiomycetidae</taxon>
        <taxon>Eurotiales</taxon>
        <taxon>Aspergillaceae</taxon>
        <taxon>Aspergillus</taxon>
        <taxon>Aspergillus subgen. Circumdati</taxon>
    </lineage>
</organism>
<reference evidence="1 2" key="1">
    <citation type="submission" date="2018-02" db="EMBL/GenBank/DDBJ databases">
        <title>The genomes of Aspergillus section Nigri reveals drivers in fungal speciation.</title>
        <authorList>
            <consortium name="DOE Joint Genome Institute"/>
            <person name="Vesth T.C."/>
            <person name="Nybo J."/>
            <person name="Theobald S."/>
            <person name="Brandl J."/>
            <person name="Frisvad J.C."/>
            <person name="Nielsen K.F."/>
            <person name="Lyhne E.K."/>
            <person name="Kogle M.E."/>
            <person name="Kuo A."/>
            <person name="Riley R."/>
            <person name="Clum A."/>
            <person name="Nolan M."/>
            <person name="Lipzen A."/>
            <person name="Salamov A."/>
            <person name="Henrissat B."/>
            <person name="Wiebenga A."/>
            <person name="De vries R.P."/>
            <person name="Grigoriev I.V."/>
            <person name="Mortensen U.H."/>
            <person name="Andersen M.R."/>
            <person name="Baker S.E."/>
        </authorList>
    </citation>
    <scope>NUCLEOTIDE SEQUENCE [LARGE SCALE GENOMIC DNA]</scope>
    <source>
        <strain evidence="1 2">CBS 707.79</strain>
    </source>
</reference>
<accession>A0A319EAY9</accession>
<dbReference type="AlphaFoldDB" id="A0A319EAY9"/>
<dbReference type="OrthoDB" id="194358at2759"/>
<dbReference type="GO" id="GO:0009116">
    <property type="term" value="P:nucleoside metabolic process"/>
    <property type="evidence" value="ECO:0007669"/>
    <property type="project" value="InterPro"/>
</dbReference>
<sequence length="331" mass="36984">MSVISRPSGRAAFRVAILCPRPRDAHAIKLLFDFIYDETSSDKYGVVQGDPNKYTLGRIGRYDVVLVHMPQPGKVAASSVTGHIKLSYPGIEIAFLIGTCGEVPNGGEPGALEGRKDVFLGDVVISEGIVQCDLGKRHPGRFTRKNTVKSNLGRPNQSIRSFLAQLRMWHDRLTDNHKSYLVKIQNGLKITSPGVEKDILFRPSYRHGENCQCDLNACENESVVDRRRLVCQSPFIHFGLLASGDTIMSSAKYRDRISKREDVVAFKMEGAGKSTLMKYLLLNKKKTEPDAIQEHQYDIRKYVETNVQGGSSKAIQDLREEICERANGVFL</sequence>
<dbReference type="PANTHER" id="PTHR46082">
    <property type="entry name" value="ATP/GTP-BINDING PROTEIN-RELATED"/>
    <property type="match status" value="1"/>
</dbReference>
<evidence type="ECO:0000313" key="1">
    <source>
        <dbReference type="EMBL" id="PYH88252.1"/>
    </source>
</evidence>
<dbReference type="Gene3D" id="3.40.50.1580">
    <property type="entry name" value="Nucleoside phosphorylase domain"/>
    <property type="match status" value="1"/>
</dbReference>
<keyword evidence="2" id="KW-1185">Reference proteome</keyword>
<dbReference type="InterPro" id="IPR053137">
    <property type="entry name" value="NLR-like"/>
</dbReference>
<dbReference type="VEuPathDB" id="FungiDB:BO71DRAFT_468737"/>